<evidence type="ECO:0000256" key="5">
    <source>
        <dbReference type="ARBA" id="ARBA00022840"/>
    </source>
</evidence>
<evidence type="ECO:0000256" key="7">
    <source>
        <dbReference type="ARBA" id="ARBA00023180"/>
    </source>
</evidence>
<protein>
    <recommendedName>
        <fullName evidence="9">Protein kinase domain-containing protein</fullName>
    </recommendedName>
</protein>
<evidence type="ECO:0000259" key="9">
    <source>
        <dbReference type="PROSITE" id="PS50011"/>
    </source>
</evidence>
<accession>A0AAE1R0J5</accession>
<sequence length="314" mass="34605">MTLSTITDGANVTKPGRAKQCRNLTVPYPFGIGIGSGCAFDPNFEINCDISTGSPNALIFNTTLQVHDISESEMRISNSEFLYGEGGVGEVKIFTVEELKKATNNDNDRIPGLGGNGVVYKGTLHDNYRVAIKKSKFVDEGQIEQFINEGFILTQVNHQNVDSVYTTKVADFGASKLIPLDQIHVATLVQGTLGHLYPQYFSTSQLTQKSDVYSFGVVLAELLTGMRPISRDTSEEDKNLADNLYLANCLYKKLIGQIAAKQQHQVSSNNSQNISQNNNHNQQPKHQPEQQPNNSQTSTTSDLKQQPNMKGYPK</sequence>
<evidence type="ECO:0000256" key="8">
    <source>
        <dbReference type="SAM" id="MobiDB-lite"/>
    </source>
</evidence>
<organism evidence="10 11">
    <name type="scientific">Anisodus tanguticus</name>
    <dbReference type="NCBI Taxonomy" id="243964"/>
    <lineage>
        <taxon>Eukaryota</taxon>
        <taxon>Viridiplantae</taxon>
        <taxon>Streptophyta</taxon>
        <taxon>Embryophyta</taxon>
        <taxon>Tracheophyta</taxon>
        <taxon>Spermatophyta</taxon>
        <taxon>Magnoliopsida</taxon>
        <taxon>eudicotyledons</taxon>
        <taxon>Gunneridae</taxon>
        <taxon>Pentapetalae</taxon>
        <taxon>asterids</taxon>
        <taxon>lamiids</taxon>
        <taxon>Solanales</taxon>
        <taxon>Solanaceae</taxon>
        <taxon>Solanoideae</taxon>
        <taxon>Hyoscyameae</taxon>
        <taxon>Anisodus</taxon>
    </lineage>
</organism>
<feature type="compositionally biased region" description="Polar residues" evidence="8">
    <location>
        <begin position="295"/>
        <end position="308"/>
    </location>
</feature>
<dbReference type="Pfam" id="PF00069">
    <property type="entry name" value="Pkinase"/>
    <property type="match status" value="1"/>
</dbReference>
<comment type="caution">
    <text evidence="10">The sequence shown here is derived from an EMBL/GenBank/DDBJ whole genome shotgun (WGS) entry which is preliminary data.</text>
</comment>
<dbReference type="GO" id="GO:0004674">
    <property type="term" value="F:protein serine/threonine kinase activity"/>
    <property type="evidence" value="ECO:0007669"/>
    <property type="project" value="TreeGrafter"/>
</dbReference>
<dbReference type="GO" id="GO:0005524">
    <property type="term" value="F:ATP binding"/>
    <property type="evidence" value="ECO:0007669"/>
    <property type="project" value="UniProtKB-KW"/>
</dbReference>
<comment type="subcellular location">
    <subcellularLocation>
        <location evidence="1">Membrane</location>
        <topology evidence="1">Single-pass type I membrane protein</topology>
    </subcellularLocation>
</comment>
<dbReference type="GO" id="GO:0030247">
    <property type="term" value="F:polysaccharide binding"/>
    <property type="evidence" value="ECO:0007669"/>
    <property type="project" value="InterPro"/>
</dbReference>
<proteinExistence type="predicted"/>
<keyword evidence="4" id="KW-0808">Transferase</keyword>
<evidence type="ECO:0000313" key="11">
    <source>
        <dbReference type="Proteomes" id="UP001291623"/>
    </source>
</evidence>
<keyword evidence="11" id="KW-1185">Reference proteome</keyword>
<dbReference type="Pfam" id="PF13947">
    <property type="entry name" value="GUB_WAK_bind"/>
    <property type="match status" value="1"/>
</dbReference>
<dbReference type="Proteomes" id="UP001291623">
    <property type="component" value="Unassembled WGS sequence"/>
</dbReference>
<keyword evidence="7" id="KW-0325">Glycoprotein</keyword>
<dbReference type="Gene3D" id="3.30.200.20">
    <property type="entry name" value="Phosphorylase Kinase, domain 1"/>
    <property type="match status" value="1"/>
</dbReference>
<feature type="domain" description="Protein kinase" evidence="9">
    <location>
        <begin position="1"/>
        <end position="314"/>
    </location>
</feature>
<dbReference type="EMBL" id="JAVYJV010000021">
    <property type="protein sequence ID" value="KAK4342721.1"/>
    <property type="molecule type" value="Genomic_DNA"/>
</dbReference>
<evidence type="ECO:0000256" key="2">
    <source>
        <dbReference type="ARBA" id="ARBA00022729"/>
    </source>
</evidence>
<dbReference type="PANTHER" id="PTHR27005:SF332">
    <property type="entry name" value="WALL-ASSOCIATED RECEPTOR KINASE-LIKE 16"/>
    <property type="match status" value="1"/>
</dbReference>
<dbReference type="PANTHER" id="PTHR27005">
    <property type="entry name" value="WALL-ASSOCIATED RECEPTOR KINASE-LIKE 21"/>
    <property type="match status" value="1"/>
</dbReference>
<dbReference type="InterPro" id="IPR025287">
    <property type="entry name" value="WAK_GUB"/>
</dbReference>
<dbReference type="AlphaFoldDB" id="A0AAE1R0J5"/>
<name>A0AAE1R0J5_9SOLA</name>
<gene>
    <name evidence="10" type="ORF">RND71_038537</name>
</gene>
<dbReference type="InterPro" id="IPR000719">
    <property type="entry name" value="Prot_kinase_dom"/>
</dbReference>
<dbReference type="InterPro" id="IPR011009">
    <property type="entry name" value="Kinase-like_dom_sf"/>
</dbReference>
<keyword evidence="2" id="KW-0732">Signal</keyword>
<keyword evidence="4" id="KW-0418">Kinase</keyword>
<dbReference type="Gene3D" id="1.10.510.10">
    <property type="entry name" value="Transferase(Phosphotransferase) domain 1"/>
    <property type="match status" value="1"/>
</dbReference>
<evidence type="ECO:0000256" key="1">
    <source>
        <dbReference type="ARBA" id="ARBA00004479"/>
    </source>
</evidence>
<keyword evidence="3" id="KW-0547">Nucleotide-binding</keyword>
<dbReference type="SMART" id="SM00220">
    <property type="entry name" value="S_TKc"/>
    <property type="match status" value="1"/>
</dbReference>
<evidence type="ECO:0000256" key="4">
    <source>
        <dbReference type="ARBA" id="ARBA00022777"/>
    </source>
</evidence>
<feature type="compositionally biased region" description="Low complexity" evidence="8">
    <location>
        <begin position="263"/>
        <end position="294"/>
    </location>
</feature>
<evidence type="ECO:0000256" key="3">
    <source>
        <dbReference type="ARBA" id="ARBA00022741"/>
    </source>
</evidence>
<keyword evidence="6" id="KW-1015">Disulfide bond</keyword>
<keyword evidence="5" id="KW-0067">ATP-binding</keyword>
<dbReference type="GO" id="GO:0007166">
    <property type="term" value="P:cell surface receptor signaling pathway"/>
    <property type="evidence" value="ECO:0007669"/>
    <property type="project" value="InterPro"/>
</dbReference>
<dbReference type="GO" id="GO:0005886">
    <property type="term" value="C:plasma membrane"/>
    <property type="evidence" value="ECO:0007669"/>
    <property type="project" value="TreeGrafter"/>
</dbReference>
<dbReference type="SUPFAM" id="SSF56112">
    <property type="entry name" value="Protein kinase-like (PK-like)"/>
    <property type="match status" value="1"/>
</dbReference>
<evidence type="ECO:0000313" key="10">
    <source>
        <dbReference type="EMBL" id="KAK4342721.1"/>
    </source>
</evidence>
<reference evidence="10" key="1">
    <citation type="submission" date="2023-12" db="EMBL/GenBank/DDBJ databases">
        <title>Genome assembly of Anisodus tanguticus.</title>
        <authorList>
            <person name="Wang Y.-J."/>
        </authorList>
    </citation>
    <scope>NUCLEOTIDE SEQUENCE</scope>
    <source>
        <strain evidence="10">KB-2021</strain>
        <tissue evidence="10">Leaf</tissue>
    </source>
</reference>
<dbReference type="InterPro" id="IPR045274">
    <property type="entry name" value="WAK-like"/>
</dbReference>
<dbReference type="PROSITE" id="PS50011">
    <property type="entry name" value="PROTEIN_KINASE_DOM"/>
    <property type="match status" value="1"/>
</dbReference>
<feature type="region of interest" description="Disordered" evidence="8">
    <location>
        <begin position="263"/>
        <end position="314"/>
    </location>
</feature>
<evidence type="ECO:0000256" key="6">
    <source>
        <dbReference type="ARBA" id="ARBA00023157"/>
    </source>
</evidence>